<feature type="transmembrane region" description="Helical" evidence="14">
    <location>
        <begin position="3208"/>
        <end position="3228"/>
    </location>
</feature>
<keyword evidence="17" id="KW-1185">Reference proteome</keyword>
<evidence type="ECO:0000256" key="3">
    <source>
        <dbReference type="ARBA" id="ARBA00007200"/>
    </source>
</evidence>
<feature type="transmembrane region" description="Helical" evidence="14">
    <location>
        <begin position="3444"/>
        <end position="3462"/>
    </location>
</feature>
<evidence type="ECO:0000256" key="7">
    <source>
        <dbReference type="ARBA" id="ARBA00022989"/>
    </source>
</evidence>
<dbReference type="SUPFAM" id="SSF56436">
    <property type="entry name" value="C-type lectin-like"/>
    <property type="match status" value="1"/>
</dbReference>
<dbReference type="SMART" id="SM00089">
    <property type="entry name" value="PKD"/>
    <property type="match status" value="2"/>
</dbReference>
<dbReference type="GO" id="GO:0050982">
    <property type="term" value="P:detection of mechanical stimulus"/>
    <property type="evidence" value="ECO:0007669"/>
    <property type="project" value="TreeGrafter"/>
</dbReference>
<evidence type="ECO:0000256" key="9">
    <source>
        <dbReference type="ARBA" id="ARBA00023136"/>
    </source>
</evidence>
<dbReference type="InterPro" id="IPR022409">
    <property type="entry name" value="PKD/Chitinase_dom"/>
</dbReference>
<feature type="region of interest" description="Disordered" evidence="13">
    <location>
        <begin position="1"/>
        <end position="26"/>
    </location>
</feature>
<dbReference type="InterPro" id="IPR013783">
    <property type="entry name" value="Ig-like_fold"/>
</dbReference>
<dbReference type="Pfam" id="PF02010">
    <property type="entry name" value="REJ"/>
    <property type="match status" value="1"/>
</dbReference>
<protein>
    <submittedName>
        <fullName evidence="18">LysM domain-containing protein</fullName>
    </submittedName>
</protein>
<dbReference type="Pfam" id="PF00801">
    <property type="entry name" value="PKD"/>
    <property type="match status" value="2"/>
</dbReference>
<comment type="similarity">
    <text evidence="3">Belongs to the polycystin family.</text>
</comment>
<evidence type="ECO:0000256" key="13">
    <source>
        <dbReference type="SAM" id="MobiDB-lite"/>
    </source>
</evidence>
<dbReference type="InterPro" id="IPR001024">
    <property type="entry name" value="PLAT/LH2_dom"/>
</dbReference>
<evidence type="ECO:0000256" key="1">
    <source>
        <dbReference type="ARBA" id="ARBA00004138"/>
    </source>
</evidence>
<comment type="subcellular location">
    <subcellularLocation>
        <location evidence="2">Cell membrane</location>
        <topology evidence="2">Multi-pass membrane protein</topology>
    </subcellularLocation>
    <subcellularLocation>
        <location evidence="1">Cell projection</location>
        <location evidence="1">Cilium</location>
    </subcellularLocation>
</comment>
<evidence type="ECO:0000256" key="11">
    <source>
        <dbReference type="PROSITE-ProRule" id="PRU00152"/>
    </source>
</evidence>
<dbReference type="Proteomes" id="UP000095280">
    <property type="component" value="Unplaced"/>
</dbReference>
<feature type="transmembrane region" description="Helical" evidence="14">
    <location>
        <begin position="3822"/>
        <end position="3844"/>
    </location>
</feature>
<keyword evidence="8" id="KW-0969">Cilium</keyword>
<dbReference type="SUPFAM" id="SSF49299">
    <property type="entry name" value="PKD domain"/>
    <property type="match status" value="2"/>
</dbReference>
<dbReference type="InterPro" id="IPR036392">
    <property type="entry name" value="PLAT/LH2_dom_sf"/>
</dbReference>
<organism evidence="17 18">
    <name type="scientific">Macrostomum lignano</name>
    <dbReference type="NCBI Taxonomy" id="282301"/>
    <lineage>
        <taxon>Eukaryota</taxon>
        <taxon>Metazoa</taxon>
        <taxon>Spiralia</taxon>
        <taxon>Lophotrochozoa</taxon>
        <taxon>Platyhelminthes</taxon>
        <taxon>Rhabditophora</taxon>
        <taxon>Macrostomorpha</taxon>
        <taxon>Macrostomida</taxon>
        <taxon>Macrostomidae</taxon>
        <taxon>Macrostomum</taxon>
    </lineage>
</organism>
<evidence type="ECO:0000313" key="17">
    <source>
        <dbReference type="Proteomes" id="UP000095280"/>
    </source>
</evidence>
<dbReference type="InterPro" id="IPR016187">
    <property type="entry name" value="CTDL_fold"/>
</dbReference>
<dbReference type="InterPro" id="IPR000601">
    <property type="entry name" value="PKD_dom"/>
</dbReference>
<dbReference type="GO" id="GO:0005886">
    <property type="term" value="C:plasma membrane"/>
    <property type="evidence" value="ECO:0007669"/>
    <property type="project" value="UniProtKB-SubCell"/>
</dbReference>
<dbReference type="Gene3D" id="2.60.60.20">
    <property type="entry name" value="PLAT/LH2 domain"/>
    <property type="match status" value="1"/>
</dbReference>
<keyword evidence="5 14" id="KW-0812">Transmembrane</keyword>
<dbReference type="CDD" id="cd00146">
    <property type="entry name" value="PKD"/>
    <property type="match status" value="2"/>
</dbReference>
<evidence type="ECO:0000256" key="8">
    <source>
        <dbReference type="ARBA" id="ARBA00023069"/>
    </source>
</evidence>
<keyword evidence="12" id="KW-0175">Coiled coil</keyword>
<evidence type="ECO:0000256" key="12">
    <source>
        <dbReference type="SAM" id="Coils"/>
    </source>
</evidence>
<feature type="transmembrane region" description="Helical" evidence="14">
    <location>
        <begin position="3693"/>
        <end position="3714"/>
    </location>
</feature>
<evidence type="ECO:0000256" key="10">
    <source>
        <dbReference type="ARBA" id="ARBA00023273"/>
    </source>
</evidence>
<dbReference type="GO" id="GO:0005262">
    <property type="term" value="F:calcium channel activity"/>
    <property type="evidence" value="ECO:0007669"/>
    <property type="project" value="TreeGrafter"/>
</dbReference>
<feature type="region of interest" description="Disordered" evidence="13">
    <location>
        <begin position="3282"/>
        <end position="3313"/>
    </location>
</feature>
<dbReference type="PROSITE" id="PS50095">
    <property type="entry name" value="PLAT"/>
    <property type="match status" value="1"/>
</dbReference>
<keyword evidence="6" id="KW-0732">Signal</keyword>
<evidence type="ECO:0000256" key="5">
    <source>
        <dbReference type="ARBA" id="ARBA00022692"/>
    </source>
</evidence>
<name>A0A1I8GF37_9PLAT</name>
<dbReference type="Gene3D" id="3.90.215.10">
    <property type="entry name" value="Gamma Fibrinogen, chain A, domain 1"/>
    <property type="match status" value="1"/>
</dbReference>
<dbReference type="PROSITE" id="PS50093">
    <property type="entry name" value="PKD"/>
    <property type="match status" value="2"/>
</dbReference>
<feature type="transmembrane region" description="Helical" evidence="14">
    <location>
        <begin position="3331"/>
        <end position="3353"/>
    </location>
</feature>
<feature type="transmembrane region" description="Helical" evidence="14">
    <location>
        <begin position="3779"/>
        <end position="3801"/>
    </location>
</feature>
<dbReference type="SUPFAM" id="SSF56496">
    <property type="entry name" value="Fibrinogen C-terminal domain-like"/>
    <property type="match status" value="1"/>
</dbReference>
<dbReference type="GO" id="GO:0005929">
    <property type="term" value="C:cilium"/>
    <property type="evidence" value="ECO:0007669"/>
    <property type="project" value="UniProtKB-SubCell"/>
</dbReference>
<dbReference type="InterPro" id="IPR036056">
    <property type="entry name" value="Fibrinogen-like_C"/>
</dbReference>
<proteinExistence type="inferred from homology"/>
<dbReference type="Pfam" id="PF20519">
    <property type="entry name" value="Polycystin_dom"/>
    <property type="match status" value="1"/>
</dbReference>
<evidence type="ECO:0000256" key="14">
    <source>
        <dbReference type="SAM" id="Phobius"/>
    </source>
</evidence>
<dbReference type="SUPFAM" id="SSF49723">
    <property type="entry name" value="Lipase/lipooxygenase domain (PLAT/LH2 domain)"/>
    <property type="match status" value="1"/>
</dbReference>
<dbReference type="InterPro" id="IPR035986">
    <property type="entry name" value="PKD_dom_sf"/>
</dbReference>
<feature type="transmembrane region" description="Helical" evidence="14">
    <location>
        <begin position="3008"/>
        <end position="3027"/>
    </location>
</feature>
<dbReference type="InterPro" id="IPR051223">
    <property type="entry name" value="Polycystin"/>
</dbReference>
<dbReference type="Pfam" id="PF01477">
    <property type="entry name" value="PLAT"/>
    <property type="match status" value="1"/>
</dbReference>
<keyword evidence="9 14" id="KW-0472">Membrane</keyword>
<reference evidence="18" key="1">
    <citation type="submission" date="2016-11" db="UniProtKB">
        <authorList>
            <consortium name="WormBaseParasite"/>
        </authorList>
    </citation>
    <scope>IDENTIFICATION</scope>
</reference>
<evidence type="ECO:0000259" key="16">
    <source>
        <dbReference type="PROSITE" id="PS50095"/>
    </source>
</evidence>
<keyword evidence="4" id="KW-1003">Cell membrane</keyword>
<evidence type="ECO:0000256" key="4">
    <source>
        <dbReference type="ARBA" id="ARBA00022475"/>
    </source>
</evidence>
<evidence type="ECO:0000259" key="15">
    <source>
        <dbReference type="PROSITE" id="PS50093"/>
    </source>
</evidence>
<feature type="domain" description="PKD" evidence="15">
    <location>
        <begin position="1781"/>
        <end position="1846"/>
    </location>
</feature>
<dbReference type="InterPro" id="IPR046791">
    <property type="entry name" value="Polycystin_dom"/>
</dbReference>
<feature type="transmembrane region" description="Helical" evidence="14">
    <location>
        <begin position="3365"/>
        <end position="3393"/>
    </location>
</feature>
<accession>A0A1I8GF37</accession>
<feature type="transmembrane region" description="Helical" evidence="14">
    <location>
        <begin position="3735"/>
        <end position="3759"/>
    </location>
</feature>
<dbReference type="InterPro" id="IPR013122">
    <property type="entry name" value="PKD1_2_channel"/>
</dbReference>
<feature type="domain" description="PLAT" evidence="16">
    <location>
        <begin position="3052"/>
        <end position="3170"/>
    </location>
</feature>
<dbReference type="InterPro" id="IPR002859">
    <property type="entry name" value="PKD/REJ-like"/>
</dbReference>
<dbReference type="PANTHER" id="PTHR10877">
    <property type="entry name" value="POLYCYSTIN FAMILY MEMBER"/>
    <property type="match status" value="1"/>
</dbReference>
<comment type="caution">
    <text evidence="11">Lacks conserved residue(s) required for the propagation of feature annotation.</text>
</comment>
<dbReference type="Gene3D" id="2.60.40.10">
    <property type="entry name" value="Immunoglobulins"/>
    <property type="match status" value="1"/>
</dbReference>
<keyword evidence="10" id="KW-0966">Cell projection</keyword>
<evidence type="ECO:0000256" key="6">
    <source>
        <dbReference type="ARBA" id="ARBA00022729"/>
    </source>
</evidence>
<dbReference type="Gene3D" id="1.10.287.70">
    <property type="match status" value="1"/>
</dbReference>
<feature type="coiled-coil region" evidence="12">
    <location>
        <begin position="2627"/>
        <end position="2654"/>
    </location>
</feature>
<dbReference type="Pfam" id="PF08016">
    <property type="entry name" value="PKD_channel"/>
    <property type="match status" value="1"/>
</dbReference>
<evidence type="ECO:0000313" key="18">
    <source>
        <dbReference type="WBParaSite" id="maker-uti_cns_0001634-snap-gene-0.16-mRNA-1"/>
    </source>
</evidence>
<feature type="transmembrane region" description="Helical" evidence="14">
    <location>
        <begin position="3248"/>
        <end position="3273"/>
    </location>
</feature>
<sequence length="3975" mass="441622">SPNHLQRVPITCSESQSPAGDDQPLVTYGPHQVSAVGASYAEFPPVAVKLSWSTDGEPSLANQSCNNGFAASDYLLFEFDLANLIWGYVIGQDSPEIYVKTFHLAYGSLLESLQTYGTSAPALLPGINSSDMINQTYPLPHGSIRARVLKLTPVDFVGNKSIKIEFIGLPAECPPIERYRLVQPIPVQINSTSVTLSTANSHHTVFLMDLYHLTNVTLTGANCNQSQTMLVTFVDHDNNAVRSPLNLTASPEDEPGTMYALNGTINAARFRVYFKSRDCENVTFKLYGCLADECPASSFYFNGQCYFAAKQPQHRVLGQQLCAGIRWMDRGRLFLPRSFEDNIIVSMSALQFAGSLTSEFMVHLGLVRDGSGWAIEGSPSAKIKWSFWEPFQSQPEHTLALANLSRMSWWGSTNSTISAHVICEITAARRWNRSCDEPYFLPTLDRYYPTSSHEVAGSTPENVSLFEAVKRCLDGSFVADCNYVRQSGQQFVLTKKPERDFHAFSNEVLNSSVGVLVFCRLPEDEKVFQRFGSINRVSKPAVSTTGLPLFTSTFWTGTRLTLILPKKYLLQSMLMLNFIPNILFVSQDLNFVMEFYNYNAKSWDMTSNDLKLGQPAPIKIPKSTIFTPVYYLIVNLAYTNKLRLTTTWDRSLGIKMDLFAICNGTQSVTLEHPYHGSATLPCFRNSLVVYQKLSPNLETGRTPVDYRTGFALGRPAMDFNFTQADQMSFWNGLDFLELLPTYFASQWPLALRLEATNSQGLGKYVECKEWWVGSRAGGYPMHAKDCRTGTLDEYTFVELNNAQFGLFSNLSCAQPLSPWWQSQCDGKNLIKLAKDSNGAPRWMPDLPADNGVSVRMRLFAPSMIPKATESDQVSDACTMDAECSSENMTVCIPRGSALTPQCGCANLQDQSQPVCTITVDMSIVAFNVTFDPVPVRGCASRYTATIHLKHASGSADIPEAAPPKVLANFFSYFLNKSSSVYPPVDQEFYLQHNPVTVIEGNLQGSYKLYEEFEFVITANFTMPEGGQCVSASYLCIGFSASENETVRDSDPTNNALCVEIDSLKECQPLGDTELTNYTLLHLTPNPLVRHQNVSVGYHLSVHTRNVSSGIQGSVNDNNFIVLLHLTISNCQNLAGNDGHVKSCLAESLSRIEMRAANESVFKSRYVSGDTFSVSVHAPLFEISQNQCNKTTHFCVLLTSSVNSSYSESNFSNSLACHPVETFCTVFSDIALQTVAPLRNASNPWVPEYRHTASFLFVLQLVNGSKIDPVLSPSINFEPNISIIFQNASYAPLVMEGIECVEEDRTQGMEVGQLAYVVCDAVFFLSFQQCTAEQVTLRAGMINPENPSYAETNLENNWNEIEISNIFNCAGLKIDSWRAIHDNFTMPGVAAKFQIAWSLGTYMDCVISVQDGYSATWNWKINGSIDSYRNYKFTVSHVLNQPYGEYFVNYSCSNEISHFKETNIILLNPNLNTSLTITTLYERMPAPNNVTFLFRTNGTGDGYLKFNCNFTFYSDSVKFYQDLKLYYDFPLSISHVYDLEQSSVTSNVQCWNSGGNYTENFDLLFYAAFQISGVKISVNKSVLLTGEQFPVQLTVQNGTDVTYTVNMTDGTSQVIVHPEPLSYTEPVNITHSFNDPGVYDIHVLASSPINEESSILSGIIVQNTVTLMTQPEYFSAKAPQFDFPLTHTGAVPTNVTCKFIFSEAELNRTVRLQNFSEPVVLDCPSHLITEEMTLSVHCWNLVSQYAKNSTVVCNEPVSGLTANASHVFVQTGQNLTITIQVSNGTSVQFTTSFGDSSPEKVKTYSSKYAASSETRLAHLYSAAGNYTVIVNASNPVSWQTAQINPIVVLNPLINVSVTYRQTVLWPFEGAEFVINNEPNMQAGLVVCDFGFSTYGSKRIFIENLTDSSNAVVTFKYSVEAIGTQRVSMSCWNPLSIDGIERNFSIVVLKDSVKIANFSTNGTVWLGTPVEFVLDMTSFPNDTCILVYYNQTSLINEIFGAHNSCRSIATPNSPAYTQVSPSNLRITWKRDQSKVGVYSVLVFAYNNVSNDSAQTFATVIDIPCYKPRLRLFDSDASPLQVSSVQTIRRSEQINLTAVAPYNCSKLTNISTYWTIIAVQSSTQLPLCTHNSDQCLVQRRVLPYGLYNVSFTADLTVDAAMAETVWILLNVSKTPLSLEAITGPEYVSFNQTFVLNASATATDFDVEDGDLSGMTFQWSCFRPEESDSAKTISILSQTEARALSELRGCFGNGPGVVYLGNASIAGSLTVNSFDLVPNASYVFRVRLTKDTREVWQSKTVFVESQPKPVGRLDCEQNCGAKVVAKRPLVYRLVCEQNCGHKFFAVSSNLTIVRLGVSGDEIEGTRQSSSDGQELSISAGTLMESSYYRVMGQLWNLGQETSYLVANITVNGPPVGGTCRVDPPGVVNMRTLAYLTCANWTEFGAFVAPLAYSATLFRWDPTESPTRFDSSSASFPTVLLPVGASSGLGSIEFKIADSLGAEAIFTINISISALTGTSSELLSLLEKLLHPLDSIIASLFASGDYSAAAVTLKSIALAMNAWNEDAYGAALSPDDLAAFQLRMTAMRLKYLNFVNALPFNFSDALQVTTILLRFGVNSTSQLDIPGQELAAKTLRKVIEQARIERANLSHKASEEIQDNQLKSGLSIWNASGFWAGNYSNRSMVKDVMLKTLDCIDSIGLLALESVSNFTKVEPGFALMGITQDVQDANVTGVKVETDMGSVSLPRFSAADPSGKCNITFMMSAADPYHWSQSESKVTTSFLRGRSQGCSFYDFPPSRGRSRRSASSSPTYEMQLAGAQVPLLRVAKTPTDKWLMMYHSFNATGEVVQLVIQPDAGHQLEVFLHEGTAPDPLNYTLHRVVPQSLNSTNDTATKELIFIPADMFSINQTVFVGVKKLGCSRDSSGSLTCSNCTLLYHLGISTQQCYAWDSGVDEWRLLDSAKCQASEQTAVARPAFKVNLFGSIGAGISFVPNTIDFGELFENWQGKLSESRAVLSVVIVLWVLFIPLAVLLRRMDLRDAQKFQFLPLKDEREQKGFVYKIEVFNGSKRGYEVPVGVFISVKGLNASELLRTLDDGERRNFESGGVDNFLMTTKAHLGDIRSICLTFDKTESGAGRWYVSRLIVTDCTNDNKYIFVIEDWLSPGIDSAVNCASSIDLKFSKNLVRNHLSRRMQDDHIWFSMLRRKVDTNFSRLQRLGVCWSLLFMTMIANAMWYEVADSSSEAFRIGPVKVSYGSLITSILGALTVLPVSMATVLLFLKSKRQPQHIEPAQRYRPQSSRSRRVINSDAATTEDETESEEEEKTWISKFSLPHWCQYVGWVLLVLSVLTAGVFIVFYAMDWGKEKSEGWLLAFFFSFFETVLLLQPLKVLAVGLVLALLMRKDYDSMDAHSVRVREIHDGREKFMLLQDVLASQSNDALRKKAKSTAISIGLNLAYLFLLYCVCYGSMDPVVFHLNNGLKMRLTVNQPSPQFSLDKVQKWEDIHTWLNRTVLPNLYPTVAANGQPLSEAEQKFISDGVGFRLGRVKLRQLRVRPVWRDSLAVSAEYSASTEDRSCYGIGWRTQLPCNHTGSGLDAAFHARTVTPWPTWGTYNSYSGRGYVLDLPNNFSKAISLLQEATHCHWIDNYTRAVLLECSLFYPDTNFFTSVSILTELPPFGGALSSASLRSTSLYRYIGASGALRLCAELLAAAITLVLLLLQLRSCWLQGFSKHFSNPWNVSHLLTNLTMIAGLVFLLLRSFATVAALESMQNSNSGNLETVMFFDESFYYCLGIAMFLVQIGFLNLVRYSRSLAHLSGTLRNSLSELRSFFWVFLVIFLAFAFIANLVLGPVDGEYRSLMQTMITQLSVMLGKFNATFEDSRSALYKILFFSYTFTIVFIVLNIFVVLLNESYADATNSSDDEQQQEAFQVVDTVIQSFKSIFRLERQPQYCDFGMDSRLLTLMEKFEEMQHALEAAVFDKRG</sequence>
<dbReference type="PANTHER" id="PTHR10877:SF150">
    <property type="entry name" value="REJ DOMAIN-CONTAINING PROTEIN"/>
    <property type="match status" value="1"/>
</dbReference>
<feature type="domain" description="PKD" evidence="15">
    <location>
        <begin position="1595"/>
        <end position="1667"/>
    </location>
</feature>
<dbReference type="WBParaSite" id="maker-uti_cns_0001634-snap-gene-0.16-mRNA-1">
    <property type="protein sequence ID" value="maker-uti_cns_0001634-snap-gene-0.16-mRNA-1"/>
    <property type="gene ID" value="maker-uti_cns_0001634-snap-gene-0.16"/>
</dbReference>
<dbReference type="InterPro" id="IPR014716">
    <property type="entry name" value="Fibrinogen_a/b/g_C_1"/>
</dbReference>
<keyword evidence="7 14" id="KW-1133">Transmembrane helix</keyword>
<feature type="transmembrane region" description="Helical" evidence="14">
    <location>
        <begin position="3880"/>
        <end position="3901"/>
    </location>
</feature>
<evidence type="ECO:0000256" key="2">
    <source>
        <dbReference type="ARBA" id="ARBA00004651"/>
    </source>
</evidence>